<proteinExistence type="predicted"/>
<dbReference type="Pfam" id="PF04009">
    <property type="entry name" value="DUF356"/>
    <property type="match status" value="1"/>
</dbReference>
<sequence>MTLILIRANSQGKLLNAIADIERHANLKISGKPKIIEPQIADKLAKGILKQNLRSKCEIATLIKVLDDTTKSIMHIKKIHPPAHIVVISEEYKEFEEIKKMFNILPVLKGYYSHKSVPSN</sequence>
<dbReference type="RefSeq" id="WP_069583467.1">
    <property type="nucleotide sequence ID" value="NZ_LMVM01000001.1"/>
</dbReference>
<comment type="caution">
    <text evidence="1">The sequence shown here is derived from an EMBL/GenBank/DDBJ whole genome shotgun (WGS) entry which is preliminary data.</text>
</comment>
<accession>A0A2A2H9E8</accession>
<dbReference type="Proteomes" id="UP000217784">
    <property type="component" value="Unassembled WGS sequence"/>
</dbReference>
<dbReference type="PIRSF" id="PIRSF006606">
    <property type="entry name" value="UCP006606"/>
    <property type="match status" value="1"/>
</dbReference>
<name>A0A2A2H9E8_METBR</name>
<dbReference type="AlphaFoldDB" id="A0A2A2H9E8"/>
<dbReference type="InterPro" id="IPR007154">
    <property type="entry name" value="DUF356"/>
</dbReference>
<dbReference type="EMBL" id="LMVM01000001">
    <property type="protein sequence ID" value="PAV06017.1"/>
    <property type="molecule type" value="Genomic_DNA"/>
</dbReference>
<evidence type="ECO:0000313" key="2">
    <source>
        <dbReference type="Proteomes" id="UP000217784"/>
    </source>
</evidence>
<evidence type="ECO:0000313" key="1">
    <source>
        <dbReference type="EMBL" id="PAV06017.1"/>
    </source>
</evidence>
<keyword evidence="2" id="KW-1185">Reference proteome</keyword>
<organism evidence="1 2">
    <name type="scientific">Methanobacterium bryantii</name>
    <dbReference type="NCBI Taxonomy" id="2161"/>
    <lineage>
        <taxon>Archaea</taxon>
        <taxon>Methanobacteriati</taxon>
        <taxon>Methanobacteriota</taxon>
        <taxon>Methanomada group</taxon>
        <taxon>Methanobacteria</taxon>
        <taxon>Methanobacteriales</taxon>
        <taxon>Methanobacteriaceae</taxon>
        <taxon>Methanobacterium</taxon>
    </lineage>
</organism>
<gene>
    <name evidence="1" type="ORF">ASJ80_14320</name>
</gene>
<evidence type="ECO:0008006" key="3">
    <source>
        <dbReference type="Google" id="ProtNLM"/>
    </source>
</evidence>
<reference evidence="1 2" key="1">
    <citation type="journal article" date="2017" name="BMC Genomics">
        <title>Genomic analysis of methanogenic archaea reveals a shift towards energy conservation.</title>
        <authorList>
            <person name="Gilmore S.P."/>
            <person name="Henske J.K."/>
            <person name="Sexton J.A."/>
            <person name="Solomon K.V."/>
            <person name="Seppala S."/>
            <person name="Yoo J.I."/>
            <person name="Huyett L.M."/>
            <person name="Pressman A."/>
            <person name="Cogan J.Z."/>
            <person name="Kivenson V."/>
            <person name="Peng X."/>
            <person name="Tan Y."/>
            <person name="Valentine D.L."/>
            <person name="O'Malley M.A."/>
        </authorList>
    </citation>
    <scope>NUCLEOTIDE SEQUENCE [LARGE SCALE GENOMIC DNA]</scope>
    <source>
        <strain evidence="1 2">M.o.H.</strain>
    </source>
</reference>
<protein>
    <recommendedName>
        <fullName evidence="3">DUF356 domain-containing protein</fullName>
    </recommendedName>
</protein>
<dbReference type="OrthoDB" id="73585at2157"/>